<evidence type="ECO:0000256" key="2">
    <source>
        <dbReference type="ARBA" id="ARBA00022448"/>
    </source>
</evidence>
<organism evidence="9 10">
    <name type="scientific">Streptomyces albiaxialis</name>
    <dbReference type="NCBI Taxonomy" id="329523"/>
    <lineage>
        <taxon>Bacteria</taxon>
        <taxon>Bacillati</taxon>
        <taxon>Actinomycetota</taxon>
        <taxon>Actinomycetes</taxon>
        <taxon>Kitasatosporales</taxon>
        <taxon>Streptomycetaceae</taxon>
        <taxon>Streptomyces</taxon>
    </lineage>
</organism>
<reference evidence="9 10" key="1">
    <citation type="journal article" date="2019" name="Int. J. Syst. Evol. Microbiol.">
        <title>The Global Catalogue of Microorganisms (GCM) 10K type strain sequencing project: providing services to taxonomists for standard genome sequencing and annotation.</title>
        <authorList>
            <consortium name="The Broad Institute Genomics Platform"/>
            <consortium name="The Broad Institute Genome Sequencing Center for Infectious Disease"/>
            <person name="Wu L."/>
            <person name="Ma J."/>
        </authorList>
    </citation>
    <scope>NUCLEOTIDE SEQUENCE [LARGE SCALE GENOMIC DNA]</scope>
    <source>
        <strain evidence="9 10">JCM 15478</strain>
    </source>
</reference>
<feature type="transmembrane region" description="Helical" evidence="7">
    <location>
        <begin position="391"/>
        <end position="409"/>
    </location>
</feature>
<feature type="transmembrane region" description="Helical" evidence="7">
    <location>
        <begin position="415"/>
        <end position="434"/>
    </location>
</feature>
<feature type="transmembrane region" description="Helical" evidence="7">
    <location>
        <begin position="25"/>
        <end position="44"/>
    </location>
</feature>
<keyword evidence="4 7" id="KW-0812">Transmembrane</keyword>
<comment type="subcellular location">
    <subcellularLocation>
        <location evidence="1">Cell membrane</location>
        <topology evidence="1">Multi-pass membrane protein</topology>
    </subcellularLocation>
</comment>
<keyword evidence="10" id="KW-1185">Reference proteome</keyword>
<keyword evidence="3" id="KW-1003">Cell membrane</keyword>
<feature type="transmembrane region" description="Helical" evidence="7">
    <location>
        <begin position="193"/>
        <end position="216"/>
    </location>
</feature>
<comment type="caution">
    <text evidence="9">The sequence shown here is derived from an EMBL/GenBank/DDBJ whole genome shotgun (WGS) entry which is preliminary data.</text>
</comment>
<evidence type="ECO:0000256" key="3">
    <source>
        <dbReference type="ARBA" id="ARBA00022475"/>
    </source>
</evidence>
<proteinExistence type="predicted"/>
<dbReference type="PROSITE" id="PS50850">
    <property type="entry name" value="MFS"/>
    <property type="match status" value="1"/>
</dbReference>
<sequence length="445" mass="46651">MAGGTLSDDVRQRQEQSARSPGKRVGVSVVVGSAVEWFDFYLYASMAALVFNKVFFPSGNAMAGTMASVATFAVGFLARPVGGILFGALGDRIGRNRVLSLTFLLMGISSGCIGLLPGYADIGIAAPVLLVVLRLLQGLGAGAEFGGAIALAYEHADPARRGRQGAWPALGVNIGLLASSLTVTVLTSTSDGFLYGFGWRIPFLLSFALVGIGFWMRRRVPETPEFERAVREARRVRKRRSPLLELVRSDWRGLAVVMAVTAGYNGVSYVFKTFSLAYLTSFRDVAASVGSMGISIASACAIVTAPLAGRLADRVGAKSLVITGAVATGLLAFPFFWLLDTGNHWLIWLDLTLATGIVVPLMLAAQGAFLAKQFPTRVRTSGLGTGREVSGALSGGLAPLAALGIVQAAPGHATWGVSLLFVAGALFIGVGAACDQSRRHGPDLN</sequence>
<dbReference type="EMBL" id="BAAAPE010000015">
    <property type="protein sequence ID" value="GAA2094194.1"/>
    <property type="molecule type" value="Genomic_DNA"/>
</dbReference>
<evidence type="ECO:0000256" key="1">
    <source>
        <dbReference type="ARBA" id="ARBA00004651"/>
    </source>
</evidence>
<dbReference type="Pfam" id="PF07690">
    <property type="entry name" value="MFS_1"/>
    <property type="match status" value="1"/>
</dbReference>
<feature type="transmembrane region" description="Helical" evidence="7">
    <location>
        <begin position="64"/>
        <end position="86"/>
    </location>
</feature>
<keyword evidence="6 7" id="KW-0472">Membrane</keyword>
<feature type="transmembrane region" description="Helical" evidence="7">
    <location>
        <begin position="345"/>
        <end position="370"/>
    </location>
</feature>
<dbReference type="RefSeq" id="WP_344532865.1">
    <property type="nucleotide sequence ID" value="NZ_BAAAPE010000015.1"/>
</dbReference>
<evidence type="ECO:0000313" key="10">
    <source>
        <dbReference type="Proteomes" id="UP001500016"/>
    </source>
</evidence>
<dbReference type="Gene3D" id="1.20.1250.20">
    <property type="entry name" value="MFS general substrate transporter like domains"/>
    <property type="match status" value="2"/>
</dbReference>
<evidence type="ECO:0000259" key="8">
    <source>
        <dbReference type="PROSITE" id="PS50850"/>
    </source>
</evidence>
<evidence type="ECO:0000256" key="6">
    <source>
        <dbReference type="ARBA" id="ARBA00023136"/>
    </source>
</evidence>
<dbReference type="InterPro" id="IPR036259">
    <property type="entry name" value="MFS_trans_sf"/>
</dbReference>
<feature type="transmembrane region" description="Helical" evidence="7">
    <location>
        <begin position="165"/>
        <end position="187"/>
    </location>
</feature>
<feature type="domain" description="Major facilitator superfamily (MFS) profile" evidence="8">
    <location>
        <begin position="25"/>
        <end position="441"/>
    </location>
</feature>
<dbReference type="SUPFAM" id="SSF103473">
    <property type="entry name" value="MFS general substrate transporter"/>
    <property type="match status" value="1"/>
</dbReference>
<dbReference type="PANTHER" id="PTHR43045:SF1">
    <property type="entry name" value="SHIKIMATE TRANSPORTER"/>
    <property type="match status" value="1"/>
</dbReference>
<feature type="transmembrane region" description="Helical" evidence="7">
    <location>
        <begin position="98"/>
        <end position="120"/>
    </location>
</feature>
<dbReference type="InterPro" id="IPR011701">
    <property type="entry name" value="MFS"/>
</dbReference>
<evidence type="ECO:0000256" key="7">
    <source>
        <dbReference type="SAM" id="Phobius"/>
    </source>
</evidence>
<feature type="transmembrane region" description="Helical" evidence="7">
    <location>
        <begin position="126"/>
        <end position="153"/>
    </location>
</feature>
<dbReference type="PROSITE" id="PS00217">
    <property type="entry name" value="SUGAR_TRANSPORT_2"/>
    <property type="match status" value="1"/>
</dbReference>
<evidence type="ECO:0000256" key="5">
    <source>
        <dbReference type="ARBA" id="ARBA00022989"/>
    </source>
</evidence>
<feature type="transmembrane region" description="Helical" evidence="7">
    <location>
        <begin position="285"/>
        <end position="308"/>
    </location>
</feature>
<protein>
    <submittedName>
        <fullName evidence="9">MFS transporter</fullName>
    </submittedName>
</protein>
<name>A0ABN2WLH5_9ACTN</name>
<dbReference type="PANTHER" id="PTHR43045">
    <property type="entry name" value="SHIKIMATE TRANSPORTER"/>
    <property type="match status" value="1"/>
</dbReference>
<keyword evidence="5 7" id="KW-1133">Transmembrane helix</keyword>
<dbReference type="InterPro" id="IPR005829">
    <property type="entry name" value="Sugar_transporter_CS"/>
</dbReference>
<evidence type="ECO:0000313" key="9">
    <source>
        <dbReference type="EMBL" id="GAA2094194.1"/>
    </source>
</evidence>
<accession>A0ABN2WLH5</accession>
<evidence type="ECO:0000256" key="4">
    <source>
        <dbReference type="ARBA" id="ARBA00022692"/>
    </source>
</evidence>
<dbReference type="InterPro" id="IPR020846">
    <property type="entry name" value="MFS_dom"/>
</dbReference>
<dbReference type="Proteomes" id="UP001500016">
    <property type="component" value="Unassembled WGS sequence"/>
</dbReference>
<keyword evidence="2" id="KW-0813">Transport</keyword>
<gene>
    <name evidence="9" type="ORF">GCM10009801_62000</name>
</gene>
<feature type="transmembrane region" description="Helical" evidence="7">
    <location>
        <begin position="320"/>
        <end position="339"/>
    </location>
</feature>
<feature type="transmembrane region" description="Helical" evidence="7">
    <location>
        <begin position="254"/>
        <end position="279"/>
    </location>
</feature>